<dbReference type="Proteomes" id="UP000198615">
    <property type="component" value="Unassembled WGS sequence"/>
</dbReference>
<dbReference type="AlphaFoldDB" id="A0A8G2BIU4"/>
<keyword evidence="2" id="KW-1185">Reference proteome</keyword>
<reference evidence="1 2" key="1">
    <citation type="submission" date="2016-10" db="EMBL/GenBank/DDBJ databases">
        <authorList>
            <person name="Varghese N."/>
            <person name="Submissions S."/>
        </authorList>
    </citation>
    <scope>NUCLEOTIDE SEQUENCE [LARGE SCALE GENOMIC DNA]</scope>
    <source>
        <strain evidence="1 2">DSM 18839</strain>
    </source>
</reference>
<organism evidence="1 2">
    <name type="scientific">Thalassobaculum litoreum DSM 18839</name>
    <dbReference type="NCBI Taxonomy" id="1123362"/>
    <lineage>
        <taxon>Bacteria</taxon>
        <taxon>Pseudomonadati</taxon>
        <taxon>Pseudomonadota</taxon>
        <taxon>Alphaproteobacteria</taxon>
        <taxon>Rhodospirillales</taxon>
        <taxon>Thalassobaculaceae</taxon>
        <taxon>Thalassobaculum</taxon>
    </lineage>
</organism>
<name>A0A8G2BIU4_9PROT</name>
<dbReference type="OrthoDB" id="9982832at2"/>
<accession>A0A8G2BIU4</accession>
<gene>
    <name evidence="1" type="ORF">SAMN05660686_02848</name>
</gene>
<sequence>MRLDDTVTVECTDTDQKMEARVIRMQGDRVDVMVSGLTLSLRRTRPGIYVGNRGGMEFVLKTK</sequence>
<comment type="caution">
    <text evidence="1">The sequence shown here is derived from an EMBL/GenBank/DDBJ whole genome shotgun (WGS) entry which is preliminary data.</text>
</comment>
<dbReference type="EMBL" id="FNBW01000008">
    <property type="protein sequence ID" value="SDF94583.1"/>
    <property type="molecule type" value="Genomic_DNA"/>
</dbReference>
<protein>
    <submittedName>
        <fullName evidence="1">Uncharacterized protein</fullName>
    </submittedName>
</protein>
<evidence type="ECO:0000313" key="1">
    <source>
        <dbReference type="EMBL" id="SDF94583.1"/>
    </source>
</evidence>
<proteinExistence type="predicted"/>
<evidence type="ECO:0000313" key="2">
    <source>
        <dbReference type="Proteomes" id="UP000198615"/>
    </source>
</evidence>
<dbReference type="RefSeq" id="WP_028793573.1">
    <property type="nucleotide sequence ID" value="NZ_FNBW01000008.1"/>
</dbReference>